<dbReference type="InterPro" id="IPR008928">
    <property type="entry name" value="6-hairpin_glycosidase_sf"/>
</dbReference>
<keyword evidence="1 2" id="KW-0378">Hydrolase</keyword>
<evidence type="ECO:0000313" key="3">
    <source>
        <dbReference type="Proteomes" id="UP000032534"/>
    </source>
</evidence>
<sequence>MANPTSQPTTNPTKTDSWAVRMSDSVLQRSPEFYEKWEYDHGVIYRGLEWVGELTGDPKYMEFVKKHMDHFVDENGVIQRYKADEYNIDHVNNGKLLFSLYRATGDERYKKAAYQLRSQLEKHPRTSEGAFWHKQIYPYQIWLDGLYMGAPFYAEFIREFGDPSEFDDVTLQFKLCYEHTRDPQTGLLYHAWDEKLEQPWCNPQTGCSKNFWGRSIGWFVMALVDVLDYIPEDHADRPALLDMLTETLEALLKVRDKESGVFYQVLNLGHVKGNYLEASASCMILYAIAKGVRKGYLPEHYRQEAEIIRKGIIDEFITITEEGLVNLNKTVQVSGLGGKDRRDGTFTYYISEPIVTNDPKGIGAFIQAMAEAERL</sequence>
<keyword evidence="3" id="KW-1185">Reference proteome</keyword>
<dbReference type="AlphaFoldDB" id="A0A0D7X7P9"/>
<dbReference type="SUPFAM" id="SSF48208">
    <property type="entry name" value="Six-hairpin glycosidases"/>
    <property type="match status" value="1"/>
</dbReference>
<dbReference type="Proteomes" id="UP000032534">
    <property type="component" value="Unassembled WGS sequence"/>
</dbReference>
<protein>
    <submittedName>
        <fullName evidence="2">Glycosyl hydrolase family 88</fullName>
    </submittedName>
</protein>
<dbReference type="PANTHER" id="PTHR33886">
    <property type="entry name" value="UNSATURATED RHAMNOGALACTURONAN HYDROLASE (EUROFUNG)"/>
    <property type="match status" value="1"/>
</dbReference>
<dbReference type="InterPro" id="IPR052043">
    <property type="entry name" value="PolySaccharide_Degr_Enz"/>
</dbReference>
<name>A0A0D7X7P9_9BACL</name>
<dbReference type="GO" id="GO:0005975">
    <property type="term" value="P:carbohydrate metabolic process"/>
    <property type="evidence" value="ECO:0007669"/>
    <property type="project" value="InterPro"/>
</dbReference>
<comment type="caution">
    <text evidence="2">The sequence shown here is derived from an EMBL/GenBank/DDBJ whole genome shotgun (WGS) entry which is preliminary data.</text>
</comment>
<accession>A0A0D7X7P9</accession>
<dbReference type="EMBL" id="JTHP01000001">
    <property type="protein sequence ID" value="KJD47441.1"/>
    <property type="molecule type" value="Genomic_DNA"/>
</dbReference>
<evidence type="ECO:0000256" key="1">
    <source>
        <dbReference type="ARBA" id="ARBA00022801"/>
    </source>
</evidence>
<dbReference type="RefSeq" id="WP_044644233.1">
    <property type="nucleotide sequence ID" value="NZ_JTHP01000001.1"/>
</dbReference>
<dbReference type="PANTHER" id="PTHR33886:SF8">
    <property type="entry name" value="UNSATURATED RHAMNOGALACTURONAN HYDROLASE (EUROFUNG)"/>
    <property type="match status" value="1"/>
</dbReference>
<dbReference type="InterPro" id="IPR012341">
    <property type="entry name" value="6hp_glycosidase-like_sf"/>
</dbReference>
<dbReference type="PATRIC" id="fig|159743.3.peg.75"/>
<reference evidence="2 3" key="1">
    <citation type="submission" date="2014-11" db="EMBL/GenBank/DDBJ databases">
        <title>Draft Genome Sequences of Paenibacillus polymyxa NRRL B-30509 and Paenibacillus terrae NRRL B-30644, Strains from a Poultry Environment that Produce Tridecaptin A and Paenicidins.</title>
        <authorList>
            <person name="van Belkum M.J."/>
            <person name="Lohans C.T."/>
            <person name="Vederas J.C."/>
        </authorList>
    </citation>
    <scope>NUCLEOTIDE SEQUENCE [LARGE SCALE GENOMIC DNA]</scope>
    <source>
        <strain evidence="2 3">NRRL B-30644</strain>
    </source>
</reference>
<gene>
    <name evidence="2" type="ORF">QD47_00330</name>
</gene>
<dbReference type="GO" id="GO:0016787">
    <property type="term" value="F:hydrolase activity"/>
    <property type="evidence" value="ECO:0007669"/>
    <property type="project" value="UniProtKB-KW"/>
</dbReference>
<dbReference type="Pfam" id="PF07470">
    <property type="entry name" value="Glyco_hydro_88"/>
    <property type="match status" value="1"/>
</dbReference>
<dbReference type="OrthoDB" id="6381507at2"/>
<organism evidence="2 3">
    <name type="scientific">Paenibacillus terrae</name>
    <dbReference type="NCBI Taxonomy" id="159743"/>
    <lineage>
        <taxon>Bacteria</taxon>
        <taxon>Bacillati</taxon>
        <taxon>Bacillota</taxon>
        <taxon>Bacilli</taxon>
        <taxon>Bacillales</taxon>
        <taxon>Paenibacillaceae</taxon>
        <taxon>Paenibacillus</taxon>
    </lineage>
</organism>
<evidence type="ECO:0000313" key="2">
    <source>
        <dbReference type="EMBL" id="KJD47441.1"/>
    </source>
</evidence>
<dbReference type="InterPro" id="IPR010905">
    <property type="entry name" value="Glyco_hydro_88"/>
</dbReference>
<proteinExistence type="predicted"/>
<dbReference type="Gene3D" id="1.50.10.10">
    <property type="match status" value="1"/>
</dbReference>